<evidence type="ECO:0000313" key="1">
    <source>
        <dbReference type="EMBL" id="TGK95587.1"/>
    </source>
</evidence>
<dbReference type="GeneID" id="93342873"/>
<comment type="caution">
    <text evidence="1">The sequence shown here is derived from an EMBL/GenBank/DDBJ whole genome shotgun (WGS) entry which is preliminary data.</text>
</comment>
<protein>
    <submittedName>
        <fullName evidence="1">Uncharacterized protein</fullName>
    </submittedName>
</protein>
<accession>A0A2M9XXL4</accession>
<dbReference type="AlphaFoldDB" id="A0A2M9XXL4"/>
<sequence>MSEKVYCANCLHCVVVRQYESEQDKYILRVKCNKKKWSKRSGEEKLYKYFTVARRMQTNCEYYEEMGEILPYIKNLKKELPIKDEIYMVKAV</sequence>
<evidence type="ECO:0000313" key="2">
    <source>
        <dbReference type="Proteomes" id="UP000297891"/>
    </source>
</evidence>
<keyword evidence="2" id="KW-1185">Reference proteome</keyword>
<dbReference type="EMBL" id="RQFP01000001">
    <property type="protein sequence ID" value="TGK95587.1"/>
    <property type="molecule type" value="Genomic_DNA"/>
</dbReference>
<reference evidence="1" key="1">
    <citation type="journal article" date="2019" name="PLoS Negl. Trop. Dis.">
        <title>Revisiting the worldwide diversity of Leptospira species in the environment.</title>
        <authorList>
            <person name="Vincent A.T."/>
            <person name="Schiettekatte O."/>
            <person name="Bourhy P."/>
            <person name="Veyrier F.J."/>
            <person name="Picardeau M."/>
        </authorList>
    </citation>
    <scope>NUCLEOTIDE SEQUENCE [LARGE SCALE GENOMIC DNA]</scope>
    <source>
        <strain evidence="1">201800277</strain>
    </source>
</reference>
<gene>
    <name evidence="1" type="ORF">EHQ30_02830</name>
</gene>
<name>A0A2M9XXL4_9LEPT</name>
<dbReference type="RefSeq" id="WP_002973362.1">
    <property type="nucleotide sequence ID" value="NZ_NPDQ01000010.1"/>
</dbReference>
<proteinExistence type="predicted"/>
<organism evidence="1 2">
    <name type="scientific">Leptospira brenneri</name>
    <dbReference type="NCBI Taxonomy" id="2023182"/>
    <lineage>
        <taxon>Bacteria</taxon>
        <taxon>Pseudomonadati</taxon>
        <taxon>Spirochaetota</taxon>
        <taxon>Spirochaetia</taxon>
        <taxon>Leptospirales</taxon>
        <taxon>Leptospiraceae</taxon>
        <taxon>Leptospira</taxon>
    </lineage>
</organism>
<dbReference type="OrthoDB" id="361342at2"/>
<dbReference type="Proteomes" id="UP000297891">
    <property type="component" value="Unassembled WGS sequence"/>
</dbReference>